<dbReference type="KEGG" id="kvl:KVU_PA0115"/>
<organism evidence="1 2">
    <name type="scientific">Ketogulonicigenium vulgare (strain WSH-001)</name>
    <dbReference type="NCBI Taxonomy" id="759362"/>
    <lineage>
        <taxon>Bacteria</taxon>
        <taxon>Pseudomonadati</taxon>
        <taxon>Pseudomonadota</taxon>
        <taxon>Alphaproteobacteria</taxon>
        <taxon>Rhodobacterales</taxon>
        <taxon>Roseobacteraceae</taxon>
        <taxon>Ketogulonicigenium</taxon>
    </lineage>
</organism>
<proteinExistence type="predicted"/>
<sequence length="37" mass="4395">MPYARYRKNGLFFSIDSDYRDCGDKRQDVSSDPTRSF</sequence>
<reference evidence="1 2" key="1">
    <citation type="journal article" date="2011" name="J. Bacteriol.">
        <title>Complete genome sequence of the industrial strain Ketogulonicigenium vulgare WSH-001.</title>
        <authorList>
            <person name="Liu L."/>
            <person name="Li Y."/>
            <person name="Zhang J."/>
            <person name="Zhou Z."/>
            <person name="Liu J."/>
            <person name="Li X."/>
            <person name="Zhou J."/>
            <person name="Du G."/>
            <person name="Wang L."/>
            <person name="Chen J."/>
        </authorList>
    </citation>
    <scope>NUCLEOTIDE SEQUENCE [LARGE SCALE GENOMIC DNA]</scope>
    <source>
        <strain evidence="1 2">WSH-001</strain>
        <plasmid evidence="2">pKVU_100</plasmid>
    </source>
</reference>
<keyword evidence="1" id="KW-0614">Plasmid</keyword>
<gene>
    <name evidence="1" type="ordered locus">KVU_PA0115</name>
</gene>
<evidence type="ECO:0000313" key="1">
    <source>
        <dbReference type="EMBL" id="AEM42535.1"/>
    </source>
</evidence>
<dbReference type="HOGENOM" id="CLU_3344643_0_0_5"/>
<keyword evidence="2" id="KW-1185">Reference proteome</keyword>
<dbReference type="AlphaFoldDB" id="F9YAY3"/>
<accession>F9YAY3</accession>
<geneLocation type="plasmid" evidence="2">
    <name>pKVU_100</name>
</geneLocation>
<dbReference type="Proteomes" id="UP000000692">
    <property type="component" value="Plasmid 1"/>
</dbReference>
<dbReference type="EMBL" id="CP002019">
    <property type="protein sequence ID" value="AEM42535.1"/>
    <property type="molecule type" value="Genomic_DNA"/>
</dbReference>
<protein>
    <submittedName>
        <fullName evidence="1">Uncharacterized protein</fullName>
    </submittedName>
</protein>
<evidence type="ECO:0000313" key="2">
    <source>
        <dbReference type="Proteomes" id="UP000000692"/>
    </source>
</evidence>
<name>F9YAY3_KETVW</name>